<evidence type="ECO:0000256" key="11">
    <source>
        <dbReference type="ARBA" id="ARBA00023136"/>
    </source>
</evidence>
<feature type="domain" description="PAS" evidence="17">
    <location>
        <begin position="348"/>
        <end position="418"/>
    </location>
</feature>
<dbReference type="InterPro" id="IPR005467">
    <property type="entry name" value="His_kinase_dom"/>
</dbReference>
<dbReference type="InterPro" id="IPR003594">
    <property type="entry name" value="HATPase_dom"/>
</dbReference>
<evidence type="ECO:0000256" key="13">
    <source>
        <dbReference type="SAM" id="Coils"/>
    </source>
</evidence>
<keyword evidence="9" id="KW-0067">ATP-binding</keyword>
<comment type="subcellular location">
    <subcellularLocation>
        <location evidence="2">Cell membrane</location>
    </subcellularLocation>
</comment>
<dbReference type="InterPro" id="IPR004358">
    <property type="entry name" value="Sig_transdc_His_kin-like_C"/>
</dbReference>
<dbReference type="Gene3D" id="1.10.287.130">
    <property type="match status" value="1"/>
</dbReference>
<evidence type="ECO:0000256" key="4">
    <source>
        <dbReference type="ARBA" id="ARBA00022475"/>
    </source>
</evidence>
<feature type="modified residue" description="4-aspartylphosphate" evidence="12">
    <location>
        <position position="803"/>
    </location>
</feature>
<dbReference type="Pfam" id="PF02518">
    <property type="entry name" value="HATPase_c"/>
    <property type="match status" value="1"/>
</dbReference>
<evidence type="ECO:0000256" key="5">
    <source>
        <dbReference type="ARBA" id="ARBA00022553"/>
    </source>
</evidence>
<dbReference type="InterPro" id="IPR001789">
    <property type="entry name" value="Sig_transdc_resp-reg_receiver"/>
</dbReference>
<name>A0A0K8NVT3_PISS1</name>
<feature type="coiled-coil region" evidence="13">
    <location>
        <begin position="474"/>
        <end position="508"/>
    </location>
</feature>
<evidence type="ECO:0000256" key="9">
    <source>
        <dbReference type="ARBA" id="ARBA00022840"/>
    </source>
</evidence>
<accession>A0A0K8NVT3</accession>
<dbReference type="CDD" id="cd00130">
    <property type="entry name" value="PAS"/>
    <property type="match status" value="1"/>
</dbReference>
<evidence type="ECO:0000259" key="15">
    <source>
        <dbReference type="PROSITE" id="PS50109"/>
    </source>
</evidence>
<evidence type="ECO:0000256" key="10">
    <source>
        <dbReference type="ARBA" id="ARBA00023012"/>
    </source>
</evidence>
<dbReference type="CDD" id="cd12914">
    <property type="entry name" value="PDC1_DGC_like"/>
    <property type="match status" value="1"/>
</dbReference>
<dbReference type="InterPro" id="IPR000014">
    <property type="entry name" value="PAS"/>
</dbReference>
<feature type="domain" description="Histidine kinase" evidence="15">
    <location>
        <begin position="508"/>
        <end position="724"/>
    </location>
</feature>
<dbReference type="GO" id="GO:0006355">
    <property type="term" value="P:regulation of DNA-templated transcription"/>
    <property type="evidence" value="ECO:0007669"/>
    <property type="project" value="InterPro"/>
</dbReference>
<dbReference type="CDD" id="cd16922">
    <property type="entry name" value="HATPase_EvgS-ArcB-TorS-like"/>
    <property type="match status" value="1"/>
</dbReference>
<keyword evidence="8" id="KW-0418">Kinase</keyword>
<dbReference type="GO" id="GO:0005886">
    <property type="term" value="C:plasma membrane"/>
    <property type="evidence" value="ECO:0007669"/>
    <property type="project" value="UniProtKB-SubCell"/>
</dbReference>
<evidence type="ECO:0000313" key="19">
    <source>
        <dbReference type="Proteomes" id="UP000037660"/>
    </source>
</evidence>
<dbReference type="Pfam" id="PF00512">
    <property type="entry name" value="HisKA"/>
    <property type="match status" value="1"/>
</dbReference>
<keyword evidence="11 14" id="KW-0472">Membrane</keyword>
<dbReference type="SUPFAM" id="SSF55874">
    <property type="entry name" value="ATPase domain of HSP90 chaperone/DNA topoisomerase II/histidine kinase"/>
    <property type="match status" value="1"/>
</dbReference>
<dbReference type="InterPro" id="IPR036097">
    <property type="entry name" value="HisK_dim/P_sf"/>
</dbReference>
<dbReference type="PANTHER" id="PTHR43047">
    <property type="entry name" value="TWO-COMPONENT HISTIDINE PROTEIN KINASE"/>
    <property type="match status" value="1"/>
</dbReference>
<dbReference type="InterPro" id="IPR011006">
    <property type="entry name" value="CheY-like_superfamily"/>
</dbReference>
<dbReference type="NCBIfam" id="TIGR00229">
    <property type="entry name" value="sensory_box"/>
    <property type="match status" value="1"/>
</dbReference>
<evidence type="ECO:0000256" key="14">
    <source>
        <dbReference type="SAM" id="Phobius"/>
    </source>
</evidence>
<dbReference type="SUPFAM" id="SSF47384">
    <property type="entry name" value="Homodimeric domain of signal transducing histidine kinase"/>
    <property type="match status" value="1"/>
</dbReference>
<dbReference type="EC" id="2.7.13.3" evidence="3"/>
<dbReference type="InterPro" id="IPR036890">
    <property type="entry name" value="HATPase_C_sf"/>
</dbReference>
<dbReference type="SMART" id="SM00448">
    <property type="entry name" value="REC"/>
    <property type="match status" value="1"/>
</dbReference>
<dbReference type="GO" id="GO:0009927">
    <property type="term" value="F:histidine phosphotransfer kinase activity"/>
    <property type="evidence" value="ECO:0007669"/>
    <property type="project" value="TreeGrafter"/>
</dbReference>
<dbReference type="GO" id="GO:0005524">
    <property type="term" value="F:ATP binding"/>
    <property type="evidence" value="ECO:0007669"/>
    <property type="project" value="UniProtKB-KW"/>
</dbReference>
<evidence type="ECO:0000256" key="8">
    <source>
        <dbReference type="ARBA" id="ARBA00022777"/>
    </source>
</evidence>
<keyword evidence="4" id="KW-1003">Cell membrane</keyword>
<evidence type="ECO:0000256" key="1">
    <source>
        <dbReference type="ARBA" id="ARBA00000085"/>
    </source>
</evidence>
<gene>
    <name evidence="18" type="ORF">ISF6_4663</name>
</gene>
<keyword evidence="10" id="KW-0902">Two-component regulatory system</keyword>
<dbReference type="InterPro" id="IPR035965">
    <property type="entry name" value="PAS-like_dom_sf"/>
</dbReference>
<dbReference type="GO" id="GO:0000155">
    <property type="term" value="F:phosphorelay sensor kinase activity"/>
    <property type="evidence" value="ECO:0007669"/>
    <property type="project" value="InterPro"/>
</dbReference>
<dbReference type="PROSITE" id="PS50110">
    <property type="entry name" value="RESPONSE_REGULATORY"/>
    <property type="match status" value="1"/>
</dbReference>
<evidence type="ECO:0000259" key="17">
    <source>
        <dbReference type="PROSITE" id="PS50112"/>
    </source>
</evidence>
<dbReference type="PROSITE" id="PS50112">
    <property type="entry name" value="PAS"/>
    <property type="match status" value="1"/>
</dbReference>
<proteinExistence type="predicted"/>
<reference evidence="18 19" key="2">
    <citation type="journal article" date="2016" name="Science">
        <title>A bacterium that degrades and assimilates poly(ethylene terephthalate).</title>
        <authorList>
            <person name="Yoshida S."/>
            <person name="Hiraga K."/>
            <person name="Takehana T."/>
            <person name="Taniguchi I."/>
            <person name="Yamaji H."/>
            <person name="Maeda Y."/>
            <person name="Toyohara K."/>
            <person name="Miyamoto K."/>
            <person name="Kimura Y."/>
            <person name="Oda K."/>
        </authorList>
    </citation>
    <scope>NUCLEOTIDE SEQUENCE [LARGE SCALE GENOMIC DNA]</scope>
    <source>
        <strain evidence="19">NBRC 110686 / TISTR 2288 / 201-F6</strain>
    </source>
</reference>
<dbReference type="Gene3D" id="3.30.450.20">
    <property type="entry name" value="PAS domain"/>
    <property type="match status" value="3"/>
</dbReference>
<dbReference type="Proteomes" id="UP000037660">
    <property type="component" value="Unassembled WGS sequence"/>
</dbReference>
<comment type="catalytic activity">
    <reaction evidence="1">
        <text>ATP + protein L-histidine = ADP + protein N-phospho-L-histidine.</text>
        <dbReference type="EC" id="2.7.13.3"/>
    </reaction>
</comment>
<dbReference type="CDD" id="cd12915">
    <property type="entry name" value="PDC2_DGC_like"/>
    <property type="match status" value="1"/>
</dbReference>
<dbReference type="SMART" id="SM00387">
    <property type="entry name" value="HATPase_c"/>
    <property type="match status" value="1"/>
</dbReference>
<comment type="caution">
    <text evidence="18">The sequence shown here is derived from an EMBL/GenBank/DDBJ whole genome shotgun (WGS) entry which is preliminary data.</text>
</comment>
<evidence type="ECO:0000256" key="6">
    <source>
        <dbReference type="ARBA" id="ARBA00022679"/>
    </source>
</evidence>
<dbReference type="Gene3D" id="3.40.50.2300">
    <property type="match status" value="1"/>
</dbReference>
<evidence type="ECO:0000313" key="18">
    <source>
        <dbReference type="EMBL" id="GAP34488.1"/>
    </source>
</evidence>
<evidence type="ECO:0000256" key="12">
    <source>
        <dbReference type="PROSITE-ProRule" id="PRU00169"/>
    </source>
</evidence>
<keyword evidence="14" id="KW-0812">Transmembrane</keyword>
<feature type="transmembrane region" description="Helical" evidence="14">
    <location>
        <begin position="316"/>
        <end position="336"/>
    </location>
</feature>
<dbReference type="SUPFAM" id="SSF55785">
    <property type="entry name" value="PYP-like sensor domain (PAS domain)"/>
    <property type="match status" value="1"/>
</dbReference>
<dbReference type="STRING" id="1547922.ISF6_4663"/>
<sequence length="871" mass="94732">MFRPAAGARARRLAARMLSTPVERRWRAVLSRPGALLGSLLLLFALAGAGALWLQAERSRDVQREEALLRAEQRAEQLAAAIAVQAGDLLGSIDAALLELREAWDGDAAGFGTTVGPLVAVLPSGAVSHVAVAEADGRTVYSSRAPSARVDVSDREHFQVQQRRWPEDRLHIGLPVQSRLGGGRWVTTLNRPLPAEGGRFGGTVNVIVPTDYFAAQLSALQLDAHDIVALVRADGSFIARSRDNERAMGVRLPASRPFLQSRERSGRFRATAEVDGVQRLFAWQRVSDTGLVAVVGLAEEDALAPLMAGRQRERTVLGVLLAVGALALLAIGVLLWQADRRQRALERGERRYRALVDSAPVAIFVTRHSRFVYLNPAALALLGAERPEQLIGRPVLERIHPDCHDAVRERRKRLLEDVEPVPPNAERYLRLDGSEVDVEVTASPYIDADGLGTQVVLRDIGEQLRASRAQERLAQELEHRVAERTADLAAARDEAERANRAKSEFLSRMSHELRTPLNAILGFGQLLEQALAERTGERAQVRQVLGAGQHLLTLINEVLDLARVEAGHLAVSTEPVALQALVADCMDLLRPQAQARGLSLSLPAADDRRQVRADRTRLKQVLINLLGNAIKYNRRGGSVAVRIEDRGEAWRVRVDDSGPGLDAAQCARLFVPFERLGVADGAVEGTGIGLALSRRLVELMHGTIGVFSEPGQGSSFWVDLPKAEDAVPPALPEPAPPAPAALAAGADDGTTLGLLCIEDNPANLMLVQHVAALRPRWRVQGAALPSAGLELARRQRPRLVLLDLHLPEMDGWSVLRVLREDPALRSLPVVAISAHAMPADIERGKAAGFDDYLTKPIDVTRLLALLDRYAR</sequence>
<dbReference type="EMBL" id="BBYR01000007">
    <property type="protein sequence ID" value="GAP34488.1"/>
    <property type="molecule type" value="Genomic_DNA"/>
</dbReference>
<feature type="domain" description="Response regulatory" evidence="16">
    <location>
        <begin position="753"/>
        <end position="870"/>
    </location>
</feature>
<dbReference type="Pfam" id="PF00072">
    <property type="entry name" value="Response_reg"/>
    <property type="match status" value="1"/>
</dbReference>
<dbReference type="InterPro" id="IPR013767">
    <property type="entry name" value="PAS_fold"/>
</dbReference>
<keyword evidence="14" id="KW-1133">Transmembrane helix</keyword>
<dbReference type="AlphaFoldDB" id="A0A0K8NVT3"/>
<dbReference type="InterPro" id="IPR003661">
    <property type="entry name" value="HisK_dim/P_dom"/>
</dbReference>
<keyword evidence="19" id="KW-1185">Reference proteome</keyword>
<evidence type="ECO:0000259" key="16">
    <source>
        <dbReference type="PROSITE" id="PS50110"/>
    </source>
</evidence>
<dbReference type="PRINTS" id="PR00344">
    <property type="entry name" value="BCTRLSENSOR"/>
</dbReference>
<dbReference type="SUPFAM" id="SSF52172">
    <property type="entry name" value="CheY-like"/>
    <property type="match status" value="1"/>
</dbReference>
<keyword evidence="6" id="KW-0808">Transferase</keyword>
<keyword evidence="13" id="KW-0175">Coiled coil</keyword>
<dbReference type="Gene3D" id="3.30.565.10">
    <property type="entry name" value="Histidine kinase-like ATPase, C-terminal domain"/>
    <property type="match status" value="1"/>
</dbReference>
<dbReference type="Pfam" id="PF00989">
    <property type="entry name" value="PAS"/>
    <property type="match status" value="1"/>
</dbReference>
<evidence type="ECO:0000256" key="3">
    <source>
        <dbReference type="ARBA" id="ARBA00012438"/>
    </source>
</evidence>
<dbReference type="SMART" id="SM00388">
    <property type="entry name" value="HisKA"/>
    <property type="match status" value="1"/>
</dbReference>
<keyword evidence="5 12" id="KW-0597">Phosphoprotein</keyword>
<dbReference type="PROSITE" id="PS50109">
    <property type="entry name" value="HIS_KIN"/>
    <property type="match status" value="1"/>
</dbReference>
<protein>
    <recommendedName>
        <fullName evidence="3">histidine kinase</fullName>
        <ecNumber evidence="3">2.7.13.3</ecNumber>
    </recommendedName>
</protein>
<evidence type="ECO:0000256" key="2">
    <source>
        <dbReference type="ARBA" id="ARBA00004236"/>
    </source>
</evidence>
<keyword evidence="7" id="KW-0547">Nucleotide-binding</keyword>
<dbReference type="SMART" id="SM00091">
    <property type="entry name" value="PAS"/>
    <property type="match status" value="1"/>
</dbReference>
<reference evidence="19" key="1">
    <citation type="submission" date="2015-07" db="EMBL/GenBank/DDBJ databases">
        <title>Discovery of a poly(ethylene terephthalate assimilation.</title>
        <authorList>
            <person name="Yoshida S."/>
            <person name="Hiraga K."/>
            <person name="Takehana T."/>
            <person name="Taniguchi I."/>
            <person name="Yamaji H."/>
            <person name="Maeda Y."/>
            <person name="Toyohara K."/>
            <person name="Miyamoto K."/>
            <person name="Kimura Y."/>
            <person name="Oda K."/>
        </authorList>
    </citation>
    <scope>NUCLEOTIDE SEQUENCE [LARGE SCALE GENOMIC DNA]</scope>
    <source>
        <strain evidence="19">NBRC 110686 / TISTR 2288 / 201-F6</strain>
    </source>
</reference>
<dbReference type="CDD" id="cd00082">
    <property type="entry name" value="HisKA"/>
    <property type="match status" value="1"/>
</dbReference>
<evidence type="ECO:0000256" key="7">
    <source>
        <dbReference type="ARBA" id="ARBA00022741"/>
    </source>
</evidence>
<organism evidence="18 19">
    <name type="scientific">Piscinibacter sakaiensis</name>
    <name type="common">Ideonella sakaiensis</name>
    <dbReference type="NCBI Taxonomy" id="1547922"/>
    <lineage>
        <taxon>Bacteria</taxon>
        <taxon>Pseudomonadati</taxon>
        <taxon>Pseudomonadota</taxon>
        <taxon>Betaproteobacteria</taxon>
        <taxon>Burkholderiales</taxon>
        <taxon>Sphaerotilaceae</taxon>
        <taxon>Piscinibacter</taxon>
    </lineage>
</organism>
<dbReference type="PANTHER" id="PTHR43047:SF72">
    <property type="entry name" value="OSMOSENSING HISTIDINE PROTEIN KINASE SLN1"/>
    <property type="match status" value="1"/>
</dbReference>
<dbReference type="FunFam" id="3.30.565.10:FF:000023">
    <property type="entry name" value="PAS domain-containing sensor histidine kinase"/>
    <property type="match status" value="1"/>
</dbReference>